<evidence type="ECO:0000313" key="3">
    <source>
        <dbReference type="EMBL" id="SHJ68668.1"/>
    </source>
</evidence>
<proteinExistence type="predicted"/>
<dbReference type="SUPFAM" id="SSF140566">
    <property type="entry name" value="FlgN-like"/>
    <property type="match status" value="1"/>
</dbReference>
<protein>
    <submittedName>
        <fullName evidence="3">FlgN protein</fullName>
    </submittedName>
</protein>
<dbReference type="Proteomes" id="UP000183952">
    <property type="component" value="Unassembled WGS sequence"/>
</dbReference>
<evidence type="ECO:0000256" key="1">
    <source>
        <dbReference type="ARBA" id="ARBA00022795"/>
    </source>
</evidence>
<dbReference type="AlphaFoldDB" id="A0A1M6LBW5"/>
<dbReference type="OrthoDB" id="1755640at2"/>
<dbReference type="Pfam" id="PF05130">
    <property type="entry name" value="FlgN"/>
    <property type="match status" value="1"/>
</dbReference>
<reference evidence="3 4" key="1">
    <citation type="submission" date="2016-11" db="EMBL/GenBank/DDBJ databases">
        <authorList>
            <person name="Jaros S."/>
            <person name="Januszkiewicz K."/>
            <person name="Wedrychowicz H."/>
        </authorList>
    </citation>
    <scope>NUCLEOTIDE SEQUENCE [LARGE SCALE GENOMIC DNA]</scope>
    <source>
        <strain evidence="3 4">DSM 3090</strain>
    </source>
</reference>
<name>A0A1M6LBW5_9CLOT</name>
<dbReference type="RefSeq" id="WP_072902392.1">
    <property type="nucleotide sequence ID" value="NZ_FRAD01000005.1"/>
</dbReference>
<evidence type="ECO:0000256" key="2">
    <source>
        <dbReference type="SAM" id="Coils"/>
    </source>
</evidence>
<keyword evidence="1" id="KW-1005">Bacterial flagellum biogenesis</keyword>
<keyword evidence="2" id="KW-0175">Coiled coil</keyword>
<dbReference type="InterPro" id="IPR007809">
    <property type="entry name" value="FlgN-like"/>
</dbReference>
<keyword evidence="4" id="KW-1185">Reference proteome</keyword>
<dbReference type="EMBL" id="FRAD01000005">
    <property type="protein sequence ID" value="SHJ68668.1"/>
    <property type="molecule type" value="Genomic_DNA"/>
</dbReference>
<dbReference type="Gene3D" id="1.20.58.300">
    <property type="entry name" value="FlgN-like"/>
    <property type="match status" value="1"/>
</dbReference>
<accession>A0A1M6LBW5</accession>
<sequence length="137" mass="15994">MIEKLIYVFEKEKEALKILLNLLEQQHEYLTKEDVFALDAIVKKIENANKDVASLEMERRSITGEQSIREIVKNFGNENLDLLYREIQHLLHELKTQKDSNDILIRQGLGFTTQILDFINPSGKTPKTYNSYGKVKR</sequence>
<dbReference type="InterPro" id="IPR036679">
    <property type="entry name" value="FlgN-like_sf"/>
</dbReference>
<organism evidence="3 4">
    <name type="scientific">Hathewaya proteolytica DSM 3090</name>
    <dbReference type="NCBI Taxonomy" id="1121331"/>
    <lineage>
        <taxon>Bacteria</taxon>
        <taxon>Bacillati</taxon>
        <taxon>Bacillota</taxon>
        <taxon>Clostridia</taxon>
        <taxon>Eubacteriales</taxon>
        <taxon>Clostridiaceae</taxon>
        <taxon>Hathewaya</taxon>
    </lineage>
</organism>
<dbReference type="STRING" id="1121331.SAMN02745248_00701"/>
<evidence type="ECO:0000313" key="4">
    <source>
        <dbReference type="Proteomes" id="UP000183952"/>
    </source>
</evidence>
<feature type="coiled-coil region" evidence="2">
    <location>
        <begin position="13"/>
        <end position="65"/>
    </location>
</feature>
<gene>
    <name evidence="3" type="ORF">SAMN02745248_00701</name>
</gene>
<dbReference type="GO" id="GO:0044780">
    <property type="term" value="P:bacterial-type flagellum assembly"/>
    <property type="evidence" value="ECO:0007669"/>
    <property type="project" value="InterPro"/>
</dbReference>